<dbReference type="Proteomes" id="UP000593565">
    <property type="component" value="Unassembled WGS sequence"/>
</dbReference>
<organism evidence="2 3">
    <name type="scientific">Ameiurus melas</name>
    <name type="common">Black bullhead</name>
    <name type="synonym">Silurus melas</name>
    <dbReference type="NCBI Taxonomy" id="219545"/>
    <lineage>
        <taxon>Eukaryota</taxon>
        <taxon>Metazoa</taxon>
        <taxon>Chordata</taxon>
        <taxon>Craniata</taxon>
        <taxon>Vertebrata</taxon>
        <taxon>Euteleostomi</taxon>
        <taxon>Actinopterygii</taxon>
        <taxon>Neopterygii</taxon>
        <taxon>Teleostei</taxon>
        <taxon>Ostariophysi</taxon>
        <taxon>Siluriformes</taxon>
        <taxon>Ictaluridae</taxon>
        <taxon>Ameiurus</taxon>
    </lineage>
</organism>
<keyword evidence="3" id="KW-1185">Reference proteome</keyword>
<evidence type="ECO:0000313" key="2">
    <source>
        <dbReference type="EMBL" id="KAF4091477.1"/>
    </source>
</evidence>
<name>A0A7J6BAJ9_AMEME</name>
<feature type="region of interest" description="Disordered" evidence="1">
    <location>
        <begin position="1"/>
        <end position="22"/>
    </location>
</feature>
<gene>
    <name evidence="2" type="ORF">AMELA_G00037580</name>
</gene>
<feature type="compositionally biased region" description="Polar residues" evidence="1">
    <location>
        <begin position="1"/>
        <end position="10"/>
    </location>
</feature>
<reference evidence="2 3" key="1">
    <citation type="submission" date="2020-02" db="EMBL/GenBank/DDBJ databases">
        <title>A chromosome-scale genome assembly of the black bullhead catfish (Ameiurus melas).</title>
        <authorList>
            <person name="Wen M."/>
            <person name="Zham M."/>
            <person name="Cabau C."/>
            <person name="Klopp C."/>
            <person name="Donnadieu C."/>
            <person name="Roques C."/>
            <person name="Bouchez O."/>
            <person name="Lampietro C."/>
            <person name="Jouanno E."/>
            <person name="Herpin A."/>
            <person name="Louis A."/>
            <person name="Berthelot C."/>
            <person name="Parey E."/>
            <person name="Roest-Crollius H."/>
            <person name="Braasch I."/>
            <person name="Postlethwait J."/>
            <person name="Robinson-Rechavi M."/>
            <person name="Echchiki A."/>
            <person name="Begum T."/>
            <person name="Montfort J."/>
            <person name="Schartl M."/>
            <person name="Bobe J."/>
            <person name="Guiguen Y."/>
        </authorList>
    </citation>
    <scope>NUCLEOTIDE SEQUENCE [LARGE SCALE GENOMIC DNA]</scope>
    <source>
        <strain evidence="2">M_S1</strain>
        <tissue evidence="2">Blood</tissue>
    </source>
</reference>
<protein>
    <submittedName>
        <fullName evidence="2">Uncharacterized protein</fullName>
    </submittedName>
</protein>
<evidence type="ECO:0000256" key="1">
    <source>
        <dbReference type="SAM" id="MobiDB-lite"/>
    </source>
</evidence>
<dbReference type="AlphaFoldDB" id="A0A7J6BAJ9"/>
<comment type="caution">
    <text evidence="2">The sequence shown here is derived from an EMBL/GenBank/DDBJ whole genome shotgun (WGS) entry which is preliminary data.</text>
</comment>
<evidence type="ECO:0000313" key="3">
    <source>
        <dbReference type="Proteomes" id="UP000593565"/>
    </source>
</evidence>
<feature type="region of interest" description="Disordered" evidence="1">
    <location>
        <begin position="162"/>
        <end position="185"/>
    </location>
</feature>
<feature type="compositionally biased region" description="Basic and acidic residues" evidence="1">
    <location>
        <begin position="11"/>
        <end position="22"/>
    </location>
</feature>
<sequence>MSIPQSPSTRTGREMLKETQKSEDMNVDMLKYTQKDLDTALEMTRKQVEENMWQEALRALGTPREWRIHVPIPVEKAALHTLYAEREAALHTLHAEREAALHARYAEREAARSALYAEREAARDARYAETVADLHAEINKLRLELQCIDRAQAQRQAGACRAETSASGETAAGQDGSEESSSKRRRTLSRRYYTEILIEDEGLEDVTKLCDELIAQVQQH</sequence>
<dbReference type="EMBL" id="JAAGNN010000003">
    <property type="protein sequence ID" value="KAF4091477.1"/>
    <property type="molecule type" value="Genomic_DNA"/>
</dbReference>
<accession>A0A7J6BAJ9</accession>
<proteinExistence type="predicted"/>